<feature type="compositionally biased region" description="Low complexity" evidence="4">
    <location>
        <begin position="221"/>
        <end position="235"/>
    </location>
</feature>
<reference evidence="6 7" key="1">
    <citation type="submission" date="2024-08" db="EMBL/GenBank/DDBJ databases">
        <authorList>
            <person name="Cucini C."/>
            <person name="Frati F."/>
        </authorList>
    </citation>
    <scope>NUCLEOTIDE SEQUENCE [LARGE SCALE GENOMIC DNA]</scope>
</reference>
<keyword evidence="7" id="KW-1185">Reference proteome</keyword>
<feature type="region of interest" description="Disordered" evidence="4">
    <location>
        <begin position="73"/>
        <end position="102"/>
    </location>
</feature>
<dbReference type="InterPro" id="IPR023796">
    <property type="entry name" value="Serpin_dom"/>
</dbReference>
<evidence type="ECO:0000313" key="6">
    <source>
        <dbReference type="EMBL" id="CAL8071011.1"/>
    </source>
</evidence>
<keyword evidence="2" id="KW-0722">Serine protease inhibitor</keyword>
<feature type="compositionally biased region" description="Basic and acidic residues" evidence="4">
    <location>
        <begin position="203"/>
        <end position="220"/>
    </location>
</feature>
<dbReference type="InterPro" id="IPR036186">
    <property type="entry name" value="Serpin_sf"/>
</dbReference>
<feature type="compositionally biased region" description="Low complexity" evidence="4">
    <location>
        <begin position="74"/>
        <end position="83"/>
    </location>
</feature>
<evidence type="ECO:0000256" key="4">
    <source>
        <dbReference type="SAM" id="MobiDB-lite"/>
    </source>
</evidence>
<dbReference type="Proteomes" id="UP001642540">
    <property type="component" value="Unassembled WGS sequence"/>
</dbReference>
<dbReference type="PANTHER" id="PTHR11461">
    <property type="entry name" value="SERINE PROTEASE INHIBITOR, SERPIN"/>
    <property type="match status" value="1"/>
</dbReference>
<proteinExistence type="inferred from homology"/>
<feature type="compositionally biased region" description="Polar residues" evidence="4">
    <location>
        <begin position="84"/>
        <end position="96"/>
    </location>
</feature>
<dbReference type="Gene3D" id="3.30.497.10">
    <property type="entry name" value="Antithrombin, subunit I, domain 2"/>
    <property type="match status" value="1"/>
</dbReference>
<feature type="compositionally biased region" description="Acidic residues" evidence="4">
    <location>
        <begin position="134"/>
        <end position="149"/>
    </location>
</feature>
<sequence>MMELLNTKIVTATSAVCCLCFLSSYCAIISAISQASTGPLIYVDIPSWENRTAYPRFIQFRDQIRRRLDEKTTRTLSTSYRTSANDSVISPQIDNDSSQDESIRASIEQLLAERNNGIPTSKNAKDNSKTEFYTQDEEERNIGGEDEDKSPELTNAHQKHKINFPRDKTNPYNRLQISPDAEGTETTQKIRENSEDDSMNFPKHSEKVKGASLEVGDRSEFFNSSGSSSTNTNENVASHGKGAVPTFELTMEIVKLSHWEDDENAVFSPLSVATILSMLMLGADGKTFSELSSQLAKNGHLMAPESKPTYRYHENFRELMNYIKGSSGSNVTLSIASELFVNKDFSVEPKFVQELHKYYDAPLQSFDFGKEGLHFQTMINRWVQEKTHNKIKSILDEPPSPDTTMGIINAIYFKGPWEFPFSDKLTRKRDFHVSPSQTVKVDTMLNIMEVPYIDKDTFRMIVLPYKQNRTGFFIILPKGKEGVKDLKKVESTLTVQSLNESISQMKLAKLTVSLPKLKFSSDGKMHSILQNIGLSSLFNPIAANLSRISSDQLFISNLLHRAVIEVNEKGTEASAVSFGAADRIIDDIPFACDKPFSFFIYHVKANTILFWGRVTRPDILTI</sequence>
<keyword evidence="1" id="KW-0646">Protease inhibitor</keyword>
<dbReference type="InterPro" id="IPR042185">
    <property type="entry name" value="Serpin_sf_2"/>
</dbReference>
<feature type="domain" description="Serpin" evidence="5">
    <location>
        <begin position="247"/>
        <end position="617"/>
    </location>
</feature>
<accession>A0ABP1PQF5</accession>
<name>A0ABP1PQF5_9HEXA</name>
<evidence type="ECO:0000256" key="3">
    <source>
        <dbReference type="RuleBase" id="RU000411"/>
    </source>
</evidence>
<feature type="region of interest" description="Disordered" evidence="4">
    <location>
        <begin position="114"/>
        <end position="239"/>
    </location>
</feature>
<dbReference type="Gene3D" id="2.30.39.10">
    <property type="entry name" value="Alpha-1-antitrypsin, domain 1"/>
    <property type="match status" value="1"/>
</dbReference>
<organism evidence="6 7">
    <name type="scientific">Orchesella dallaii</name>
    <dbReference type="NCBI Taxonomy" id="48710"/>
    <lineage>
        <taxon>Eukaryota</taxon>
        <taxon>Metazoa</taxon>
        <taxon>Ecdysozoa</taxon>
        <taxon>Arthropoda</taxon>
        <taxon>Hexapoda</taxon>
        <taxon>Collembola</taxon>
        <taxon>Entomobryomorpha</taxon>
        <taxon>Entomobryoidea</taxon>
        <taxon>Orchesellidae</taxon>
        <taxon>Orchesellinae</taxon>
        <taxon>Orchesella</taxon>
    </lineage>
</organism>
<evidence type="ECO:0000256" key="1">
    <source>
        <dbReference type="ARBA" id="ARBA00022690"/>
    </source>
</evidence>
<comment type="similarity">
    <text evidence="3">Belongs to the serpin family.</text>
</comment>
<dbReference type="SMART" id="SM00093">
    <property type="entry name" value="SERPIN"/>
    <property type="match status" value="1"/>
</dbReference>
<dbReference type="PANTHER" id="PTHR11461:SF342">
    <property type="entry name" value="SERINE PROTEASE INHIBITOR 28DC"/>
    <property type="match status" value="1"/>
</dbReference>
<dbReference type="InterPro" id="IPR042178">
    <property type="entry name" value="Serpin_sf_1"/>
</dbReference>
<evidence type="ECO:0000313" key="7">
    <source>
        <dbReference type="Proteomes" id="UP001642540"/>
    </source>
</evidence>
<evidence type="ECO:0000259" key="5">
    <source>
        <dbReference type="SMART" id="SM00093"/>
    </source>
</evidence>
<comment type="caution">
    <text evidence="6">The sequence shown here is derived from an EMBL/GenBank/DDBJ whole genome shotgun (WGS) entry which is preliminary data.</text>
</comment>
<dbReference type="Pfam" id="PF00079">
    <property type="entry name" value="Serpin"/>
    <property type="match status" value="1"/>
</dbReference>
<dbReference type="EMBL" id="CAXLJM020000004">
    <property type="protein sequence ID" value="CAL8071011.1"/>
    <property type="molecule type" value="Genomic_DNA"/>
</dbReference>
<dbReference type="InterPro" id="IPR000215">
    <property type="entry name" value="Serpin_fam"/>
</dbReference>
<evidence type="ECO:0000256" key="2">
    <source>
        <dbReference type="ARBA" id="ARBA00022900"/>
    </source>
</evidence>
<protein>
    <recommendedName>
        <fullName evidence="5">Serpin domain-containing protein</fullName>
    </recommendedName>
</protein>
<dbReference type="SUPFAM" id="SSF56574">
    <property type="entry name" value="Serpins"/>
    <property type="match status" value="1"/>
</dbReference>
<gene>
    <name evidence="6" type="ORF">ODALV1_LOCUS1523</name>
</gene>